<dbReference type="EMBL" id="QJJR01000004">
    <property type="protein sequence ID" value="PXW91834.1"/>
    <property type="molecule type" value="Genomic_DNA"/>
</dbReference>
<comment type="caution">
    <text evidence="3">The sequence shown here is derived from an EMBL/GenBank/DDBJ whole genome shotgun (WGS) entry which is preliminary data.</text>
</comment>
<dbReference type="RefSeq" id="WP_245881964.1">
    <property type="nucleotide sequence ID" value="NZ_QJJR01000004.1"/>
</dbReference>
<dbReference type="NCBIfam" id="NF001095">
    <property type="entry name" value="PRK00124.1"/>
    <property type="match status" value="1"/>
</dbReference>
<dbReference type="InterPro" id="IPR003791">
    <property type="entry name" value="UPF0178"/>
</dbReference>
<dbReference type="PANTHER" id="PTHR35146:SF1">
    <property type="entry name" value="UPF0178 PROTEIN YAII"/>
    <property type="match status" value="1"/>
</dbReference>
<evidence type="ECO:0000313" key="4">
    <source>
        <dbReference type="Proteomes" id="UP000247922"/>
    </source>
</evidence>
<proteinExistence type="inferred from homology"/>
<dbReference type="Proteomes" id="UP000247922">
    <property type="component" value="Unassembled WGS sequence"/>
</dbReference>
<dbReference type="HAMAP" id="MF_00489">
    <property type="entry name" value="UPF0178"/>
    <property type="match status" value="1"/>
</dbReference>
<keyword evidence="4" id="KW-1185">Reference proteome</keyword>
<evidence type="ECO:0000256" key="2">
    <source>
        <dbReference type="HAMAP-Rule" id="MF_00489"/>
    </source>
</evidence>
<sequence length="143" mass="16252">MIFIDADACPVTDIVIDVASIQNKQVRLVKSYAHFSHKRYPEFVKEIYVDSASEAADYRIMSLIQKGDVLVTQDYGLASLALTKEAKVIHPSGNHYSTETINRLLESRYLNQQLRKSGAKTKGPRAFTERDRAHFKAQFQALF</sequence>
<dbReference type="AlphaFoldDB" id="A0A2V3WF99"/>
<reference evidence="3 4" key="1">
    <citation type="submission" date="2018-05" db="EMBL/GenBank/DDBJ databases">
        <title>Genomic Encyclopedia of Type Strains, Phase IV (KMG-IV): sequencing the most valuable type-strain genomes for metagenomic binning, comparative biology and taxonomic classification.</title>
        <authorList>
            <person name="Goeker M."/>
        </authorList>
    </citation>
    <scope>NUCLEOTIDE SEQUENCE [LARGE SCALE GENOMIC DNA]</scope>
    <source>
        <strain evidence="3 4">DSM 22440</strain>
    </source>
</reference>
<evidence type="ECO:0000256" key="1">
    <source>
        <dbReference type="ARBA" id="ARBA00008522"/>
    </source>
</evidence>
<accession>A0A2V3WF99</accession>
<organism evidence="3 4">
    <name type="scientific">Streptohalobacillus salinus</name>
    <dbReference type="NCBI Taxonomy" id="621096"/>
    <lineage>
        <taxon>Bacteria</taxon>
        <taxon>Bacillati</taxon>
        <taxon>Bacillota</taxon>
        <taxon>Bacilli</taxon>
        <taxon>Bacillales</taxon>
        <taxon>Bacillaceae</taxon>
        <taxon>Streptohalobacillus</taxon>
    </lineage>
</organism>
<evidence type="ECO:0000313" key="3">
    <source>
        <dbReference type="EMBL" id="PXW91834.1"/>
    </source>
</evidence>
<name>A0A2V3WF99_9BACI</name>
<comment type="similarity">
    <text evidence="1 2">Belongs to the UPF0178 family.</text>
</comment>
<dbReference type="Pfam" id="PF02639">
    <property type="entry name" value="DUF188"/>
    <property type="match status" value="1"/>
</dbReference>
<gene>
    <name evidence="3" type="ORF">DES38_104270</name>
</gene>
<protein>
    <recommendedName>
        <fullName evidence="2">UPF0178 protein DES38_104270</fullName>
    </recommendedName>
</protein>
<dbReference type="PANTHER" id="PTHR35146">
    <property type="entry name" value="UPF0178 PROTEIN YAII"/>
    <property type="match status" value="1"/>
</dbReference>